<dbReference type="SUPFAM" id="SSF69618">
    <property type="entry name" value="HemD-like"/>
    <property type="match status" value="1"/>
</dbReference>
<dbReference type="AlphaFoldDB" id="A0A8J6QXH3"/>
<dbReference type="PANTHER" id="PTHR40082">
    <property type="entry name" value="BLR5956 PROTEIN"/>
    <property type="match status" value="1"/>
</dbReference>
<dbReference type="GO" id="GO:0004852">
    <property type="term" value="F:uroporphyrinogen-III synthase activity"/>
    <property type="evidence" value="ECO:0007669"/>
    <property type="project" value="InterPro"/>
</dbReference>
<accession>A0A8J6QXH3</accession>
<dbReference type="GO" id="GO:0006780">
    <property type="term" value="P:uroporphyrinogen III biosynthetic process"/>
    <property type="evidence" value="ECO:0007669"/>
    <property type="project" value="InterPro"/>
</dbReference>
<feature type="domain" description="Tetrapyrrole biosynthesis uroporphyrinogen III synthase" evidence="1">
    <location>
        <begin position="26"/>
        <end position="254"/>
    </location>
</feature>
<gene>
    <name evidence="2" type="ORF">ICT70_08550</name>
</gene>
<evidence type="ECO:0000259" key="1">
    <source>
        <dbReference type="Pfam" id="PF02602"/>
    </source>
</evidence>
<dbReference type="InterPro" id="IPR039793">
    <property type="entry name" value="UROS/Hem4"/>
</dbReference>
<name>A0A8J6QXH3_9BACT</name>
<protein>
    <submittedName>
        <fullName evidence="2">Uroporphyrinogen-III synthase</fullName>
    </submittedName>
</protein>
<dbReference type="RefSeq" id="WP_191155540.1">
    <property type="nucleotide sequence ID" value="NZ_JACWUN010000008.1"/>
</dbReference>
<sequence>MTGESPLPLGGRRFLVTRPADQAAPFVAQINALGGEAICLPTIEIVPPASYKELDLAVGDLDTYQMVILTSVNAVQALFARMLENNQYFGLLRQLELVVVGPKTAEALAQYKLRPTLMPVDHRAEGMVKELLAREVTGKRILYPRAAAARPLLAAELRAAGATVIDPIAYQTVIPQENTEKIRSLLAAGELDAICFSSSSTFRHLHQMLGADLAHLKGTSKFFSIGPQTSQTIREGGFEVDLEPETWTMDALLQAMVNYYR</sequence>
<proteinExistence type="predicted"/>
<dbReference type="CDD" id="cd06578">
    <property type="entry name" value="HemD"/>
    <property type="match status" value="1"/>
</dbReference>
<keyword evidence="3" id="KW-1185">Reference proteome</keyword>
<evidence type="ECO:0000313" key="2">
    <source>
        <dbReference type="EMBL" id="MBD1400716.1"/>
    </source>
</evidence>
<evidence type="ECO:0000313" key="3">
    <source>
        <dbReference type="Proteomes" id="UP000632828"/>
    </source>
</evidence>
<dbReference type="PANTHER" id="PTHR40082:SF1">
    <property type="entry name" value="BLR5956 PROTEIN"/>
    <property type="match status" value="1"/>
</dbReference>
<dbReference type="InterPro" id="IPR003754">
    <property type="entry name" value="4pyrrol_synth_uPrphyn_synth"/>
</dbReference>
<dbReference type="Proteomes" id="UP000632828">
    <property type="component" value="Unassembled WGS sequence"/>
</dbReference>
<organism evidence="2 3">
    <name type="scientific">Pelovirga terrestris</name>
    <dbReference type="NCBI Taxonomy" id="2771352"/>
    <lineage>
        <taxon>Bacteria</taxon>
        <taxon>Pseudomonadati</taxon>
        <taxon>Thermodesulfobacteriota</taxon>
        <taxon>Desulfuromonadia</taxon>
        <taxon>Geobacterales</taxon>
        <taxon>Geobacteraceae</taxon>
        <taxon>Pelovirga</taxon>
    </lineage>
</organism>
<comment type="caution">
    <text evidence="2">The sequence shown here is derived from an EMBL/GenBank/DDBJ whole genome shotgun (WGS) entry which is preliminary data.</text>
</comment>
<dbReference type="Gene3D" id="3.40.50.10090">
    <property type="match status" value="2"/>
</dbReference>
<dbReference type="Pfam" id="PF02602">
    <property type="entry name" value="HEM4"/>
    <property type="match status" value="1"/>
</dbReference>
<dbReference type="InterPro" id="IPR036108">
    <property type="entry name" value="4pyrrol_syn_uPrphyn_synt_sf"/>
</dbReference>
<dbReference type="EMBL" id="JACWUN010000008">
    <property type="protein sequence ID" value="MBD1400716.1"/>
    <property type="molecule type" value="Genomic_DNA"/>
</dbReference>
<reference evidence="2" key="1">
    <citation type="submission" date="2020-09" db="EMBL/GenBank/DDBJ databases">
        <title>Pelobacter alkaliphilus sp. nov., a novel anaerobic arsenate-reducing bacterium from terrestrial mud volcano.</title>
        <authorList>
            <person name="Khomyakova M.A."/>
            <person name="Merkel A.Y."/>
            <person name="Slobodkin A.I."/>
        </authorList>
    </citation>
    <scope>NUCLEOTIDE SEQUENCE</scope>
    <source>
        <strain evidence="2">M08fum</strain>
    </source>
</reference>